<keyword evidence="1" id="KW-1133">Transmembrane helix</keyword>
<reference evidence="2" key="2">
    <citation type="journal article" date="2021" name="Genome Biol. Evol.">
        <title>Developing a high-quality reference genome for a parasitic bivalve with doubly uniparental inheritance (Bivalvia: Unionida).</title>
        <authorList>
            <person name="Smith C.H."/>
        </authorList>
    </citation>
    <scope>NUCLEOTIDE SEQUENCE</scope>
    <source>
        <strain evidence="2">CHS0354</strain>
        <tissue evidence="2">Mantle</tissue>
    </source>
</reference>
<evidence type="ECO:0000313" key="3">
    <source>
        <dbReference type="Proteomes" id="UP001195483"/>
    </source>
</evidence>
<proteinExistence type="predicted"/>
<organism evidence="2 3">
    <name type="scientific">Potamilus streckersoni</name>
    <dbReference type="NCBI Taxonomy" id="2493646"/>
    <lineage>
        <taxon>Eukaryota</taxon>
        <taxon>Metazoa</taxon>
        <taxon>Spiralia</taxon>
        <taxon>Lophotrochozoa</taxon>
        <taxon>Mollusca</taxon>
        <taxon>Bivalvia</taxon>
        <taxon>Autobranchia</taxon>
        <taxon>Heteroconchia</taxon>
        <taxon>Palaeoheterodonta</taxon>
        <taxon>Unionida</taxon>
        <taxon>Unionoidea</taxon>
        <taxon>Unionidae</taxon>
        <taxon>Ambleminae</taxon>
        <taxon>Lampsilini</taxon>
        <taxon>Potamilus</taxon>
    </lineage>
</organism>
<dbReference type="AlphaFoldDB" id="A0AAE0TL85"/>
<gene>
    <name evidence="2" type="ORF">CHS0354_010999</name>
</gene>
<keyword evidence="1" id="KW-0812">Transmembrane</keyword>
<dbReference type="Proteomes" id="UP001195483">
    <property type="component" value="Unassembled WGS sequence"/>
</dbReference>
<dbReference type="EMBL" id="JAEAOA010000686">
    <property type="protein sequence ID" value="KAK3612281.1"/>
    <property type="molecule type" value="Genomic_DNA"/>
</dbReference>
<name>A0AAE0TL85_9BIVA</name>
<reference evidence="2" key="3">
    <citation type="submission" date="2023-05" db="EMBL/GenBank/DDBJ databases">
        <authorList>
            <person name="Smith C.H."/>
        </authorList>
    </citation>
    <scope>NUCLEOTIDE SEQUENCE</scope>
    <source>
        <strain evidence="2">CHS0354</strain>
        <tissue evidence="2">Mantle</tissue>
    </source>
</reference>
<protein>
    <submittedName>
        <fullName evidence="2">Uncharacterized protein</fullName>
    </submittedName>
</protein>
<accession>A0AAE0TL85</accession>
<keyword evidence="1" id="KW-0472">Membrane</keyword>
<sequence>MEAVTDSNITLKFQQNANCSGQNYGSTGIELGSNGTTNAVYDAEGAMKFTIVVVLVYGFAVCGVVALSVIHKPRSKMYQSENDIHNFVKGFDHVRSQIEKRSRVSAVTQLLKAVQGHYNSETNVSDGGLFPGLVFIPLAFERDTDRAETVSEQTIKSQNSYDCIDYLLKDDRISNKPWSLLEPVMEDSDETESVSDETKVKTLDLVELGNDLSNYTVQHFSDYPVITNSEENDKECSFRMTKDSEDVLFYIDVNEYNEKNINNTEADDSVVPV</sequence>
<reference evidence="2" key="1">
    <citation type="journal article" date="2021" name="Genome Biol. Evol.">
        <title>A High-Quality Reference Genome for a Parasitic Bivalve with Doubly Uniparental Inheritance (Bivalvia: Unionida).</title>
        <authorList>
            <person name="Smith C.H."/>
        </authorList>
    </citation>
    <scope>NUCLEOTIDE SEQUENCE</scope>
    <source>
        <strain evidence="2">CHS0354</strain>
    </source>
</reference>
<evidence type="ECO:0000313" key="2">
    <source>
        <dbReference type="EMBL" id="KAK3612281.1"/>
    </source>
</evidence>
<comment type="caution">
    <text evidence="2">The sequence shown here is derived from an EMBL/GenBank/DDBJ whole genome shotgun (WGS) entry which is preliminary data.</text>
</comment>
<evidence type="ECO:0000256" key="1">
    <source>
        <dbReference type="SAM" id="Phobius"/>
    </source>
</evidence>
<keyword evidence="3" id="KW-1185">Reference proteome</keyword>
<feature type="transmembrane region" description="Helical" evidence="1">
    <location>
        <begin position="49"/>
        <end position="70"/>
    </location>
</feature>